<comment type="caution">
    <text evidence="1">The sequence shown here is derived from an EMBL/GenBank/DDBJ whole genome shotgun (WGS) entry which is preliminary data.</text>
</comment>
<evidence type="ECO:0000313" key="2">
    <source>
        <dbReference type="Proteomes" id="UP000624703"/>
    </source>
</evidence>
<dbReference type="Proteomes" id="UP000624703">
    <property type="component" value="Unassembled WGS sequence"/>
</dbReference>
<dbReference type="AlphaFoldDB" id="A0A8J7MCH7"/>
<name>A0A8J7MCH7_9BACT</name>
<sequence>MITDPPWADGSDGHSVRLMLDGHGVHARGYLRFAPLRIEYIGPNEDAEVFQQIVDLAQSRGVTGPIEIVEINTPINVVTKR</sequence>
<gene>
    <name evidence="1" type="ORF">JIN82_02710</name>
</gene>
<proteinExistence type="predicted"/>
<reference evidence="1" key="1">
    <citation type="submission" date="2021-01" db="EMBL/GenBank/DDBJ databases">
        <title>Modified the classification status of verrucomicrobia.</title>
        <authorList>
            <person name="Feng X."/>
        </authorList>
    </citation>
    <scope>NUCLEOTIDE SEQUENCE</scope>
    <source>
        <strain evidence="1">_KCTC 22039</strain>
    </source>
</reference>
<protein>
    <submittedName>
        <fullName evidence="1">Uncharacterized protein</fullName>
    </submittedName>
</protein>
<keyword evidence="2" id="KW-1185">Reference proteome</keyword>
<dbReference type="EMBL" id="JAENIM010000015">
    <property type="protein sequence ID" value="MBK1790063.1"/>
    <property type="molecule type" value="Genomic_DNA"/>
</dbReference>
<accession>A0A8J7MCH7</accession>
<evidence type="ECO:0000313" key="1">
    <source>
        <dbReference type="EMBL" id="MBK1790063.1"/>
    </source>
</evidence>
<organism evidence="1 2">
    <name type="scientific">Persicirhabdus sediminis</name>
    <dbReference type="NCBI Taxonomy" id="454144"/>
    <lineage>
        <taxon>Bacteria</taxon>
        <taxon>Pseudomonadati</taxon>
        <taxon>Verrucomicrobiota</taxon>
        <taxon>Verrucomicrobiia</taxon>
        <taxon>Verrucomicrobiales</taxon>
        <taxon>Verrucomicrobiaceae</taxon>
        <taxon>Persicirhabdus</taxon>
    </lineage>
</organism>